<organism evidence="4 5">
    <name type="scientific">Phenylobacterium soli</name>
    <dbReference type="NCBI Taxonomy" id="2170551"/>
    <lineage>
        <taxon>Bacteria</taxon>
        <taxon>Pseudomonadati</taxon>
        <taxon>Pseudomonadota</taxon>
        <taxon>Alphaproteobacteria</taxon>
        <taxon>Caulobacterales</taxon>
        <taxon>Caulobacteraceae</taxon>
        <taxon>Phenylobacterium</taxon>
    </lineage>
</organism>
<evidence type="ECO:0000256" key="1">
    <source>
        <dbReference type="ARBA" id="ARBA00023125"/>
    </source>
</evidence>
<dbReference type="Gene3D" id="1.10.357.10">
    <property type="entry name" value="Tetracycline Repressor, domain 2"/>
    <property type="match status" value="1"/>
</dbReference>
<evidence type="ECO:0000256" key="2">
    <source>
        <dbReference type="PROSITE-ProRule" id="PRU00335"/>
    </source>
</evidence>
<reference evidence="5" key="1">
    <citation type="submission" date="2018-05" db="EMBL/GenBank/DDBJ databases">
        <authorList>
            <person name="Li X."/>
        </authorList>
    </citation>
    <scope>NUCLEOTIDE SEQUENCE [LARGE SCALE GENOMIC DNA]</scope>
    <source>
        <strain evidence="5">LX32</strain>
    </source>
</reference>
<dbReference type="EMBL" id="QFYQ01000001">
    <property type="protein sequence ID" value="RAK55145.1"/>
    <property type="molecule type" value="Genomic_DNA"/>
</dbReference>
<feature type="DNA-binding region" description="H-T-H motif" evidence="2">
    <location>
        <begin position="69"/>
        <end position="88"/>
    </location>
</feature>
<dbReference type="InterPro" id="IPR009057">
    <property type="entry name" value="Homeodomain-like_sf"/>
</dbReference>
<dbReference type="OrthoDB" id="9808189at2"/>
<dbReference type="Proteomes" id="UP000249254">
    <property type="component" value="Unassembled WGS sequence"/>
</dbReference>
<keyword evidence="1 2" id="KW-0238">DNA-binding</keyword>
<dbReference type="AlphaFoldDB" id="A0A328AL80"/>
<feature type="domain" description="HTH tetR-type" evidence="3">
    <location>
        <begin position="46"/>
        <end position="106"/>
    </location>
</feature>
<dbReference type="PROSITE" id="PS50977">
    <property type="entry name" value="HTH_TETR_2"/>
    <property type="match status" value="1"/>
</dbReference>
<evidence type="ECO:0000313" key="5">
    <source>
        <dbReference type="Proteomes" id="UP000249254"/>
    </source>
</evidence>
<accession>A0A328AL80</accession>
<evidence type="ECO:0000259" key="3">
    <source>
        <dbReference type="PROSITE" id="PS50977"/>
    </source>
</evidence>
<evidence type="ECO:0000313" key="4">
    <source>
        <dbReference type="EMBL" id="RAK55145.1"/>
    </source>
</evidence>
<dbReference type="SUPFAM" id="SSF46689">
    <property type="entry name" value="Homeodomain-like"/>
    <property type="match status" value="1"/>
</dbReference>
<sequence length="218" mass="23812">MLKLVQTHTGPAATVRPFFLGRQAPLRFADVLRLDYESRVWRRKSARTQARLLLATALALEDHGFSSPRVVDITQGAGVSTAAYYVYFHDLDEGVCTVLSRFGAWLFEPFDDERPEGGAAIRALLTRAHANLNLVRALDRVLANAPSLAEGVGQARLSWARALCKGRPAESLMCDGLIAGLLREMTLSDPTEQDVEAMAELAVEALRRLTVSPLTPAA</sequence>
<keyword evidence="5" id="KW-1185">Reference proteome</keyword>
<dbReference type="RefSeq" id="WP_111528893.1">
    <property type="nucleotide sequence ID" value="NZ_JBHRSG010000003.1"/>
</dbReference>
<protein>
    <recommendedName>
        <fullName evidence="3">HTH tetR-type domain-containing protein</fullName>
    </recommendedName>
</protein>
<gene>
    <name evidence="4" type="ORF">DJ017_11755</name>
</gene>
<dbReference type="InterPro" id="IPR001647">
    <property type="entry name" value="HTH_TetR"/>
</dbReference>
<comment type="caution">
    <text evidence="4">The sequence shown here is derived from an EMBL/GenBank/DDBJ whole genome shotgun (WGS) entry which is preliminary data.</text>
</comment>
<name>A0A328AL80_9CAUL</name>
<dbReference type="GO" id="GO:0003677">
    <property type="term" value="F:DNA binding"/>
    <property type="evidence" value="ECO:0007669"/>
    <property type="project" value="UniProtKB-UniRule"/>
</dbReference>
<proteinExistence type="predicted"/>